<evidence type="ECO:0000256" key="16">
    <source>
        <dbReference type="PIRSR" id="PIRSR602129-50"/>
    </source>
</evidence>
<comment type="cofactor">
    <cofactor evidence="1 16 17">
        <name>pyridoxal 5'-phosphate</name>
        <dbReference type="ChEBI" id="CHEBI:597326"/>
    </cofactor>
</comment>
<evidence type="ECO:0000256" key="5">
    <source>
        <dbReference type="ARBA" id="ARBA00022692"/>
    </source>
</evidence>
<dbReference type="PANTHER" id="PTHR42735:SF6">
    <property type="entry name" value="SPHINGOSINE-1-PHOSPHATE LYASE 1"/>
    <property type="match status" value="1"/>
</dbReference>
<evidence type="ECO:0000256" key="13">
    <source>
        <dbReference type="ARBA" id="ARBA00038302"/>
    </source>
</evidence>
<evidence type="ECO:0000313" key="19">
    <source>
        <dbReference type="Proteomes" id="UP000094236"/>
    </source>
</evidence>
<feature type="modified residue" description="N6-(pyridoxal phosphate)lysine" evidence="16">
    <location>
        <position position="371"/>
    </location>
</feature>
<accession>A0A1E4TVM2</accession>
<proteinExistence type="inferred from homology"/>
<dbReference type="GO" id="GO:0097038">
    <property type="term" value="C:perinuclear endoplasmic reticulum"/>
    <property type="evidence" value="ECO:0007669"/>
    <property type="project" value="EnsemblFungi"/>
</dbReference>
<evidence type="ECO:0000256" key="9">
    <source>
        <dbReference type="ARBA" id="ARBA00022989"/>
    </source>
</evidence>
<reference evidence="19" key="1">
    <citation type="submission" date="2016-05" db="EMBL/GenBank/DDBJ databases">
        <title>Comparative genomics of biotechnologically important yeasts.</title>
        <authorList>
            <consortium name="DOE Joint Genome Institute"/>
            <person name="Riley R."/>
            <person name="Haridas S."/>
            <person name="Wolfe K.H."/>
            <person name="Lopes M.R."/>
            <person name="Hittinger C.T."/>
            <person name="Goker M."/>
            <person name="Salamov A."/>
            <person name="Wisecaver J."/>
            <person name="Long T.M."/>
            <person name="Aerts A.L."/>
            <person name="Barry K."/>
            <person name="Choi C."/>
            <person name="Clum A."/>
            <person name="Coughlan A.Y."/>
            <person name="Deshpande S."/>
            <person name="Douglass A.P."/>
            <person name="Hanson S.J."/>
            <person name="Klenk H.-P."/>
            <person name="Labutti K."/>
            <person name="Lapidus A."/>
            <person name="Lindquist E."/>
            <person name="Lipzen A."/>
            <person name="Meier-Kolthoff J.P."/>
            <person name="Ohm R.A."/>
            <person name="Otillar R.P."/>
            <person name="Pangilinan J."/>
            <person name="Peng Y."/>
            <person name="Rokas A."/>
            <person name="Rosa C.A."/>
            <person name="Scheuner C."/>
            <person name="Sibirny A.A."/>
            <person name="Slot J.C."/>
            <person name="Stielow J.B."/>
            <person name="Sun H."/>
            <person name="Kurtzman C.P."/>
            <person name="Blackwell M."/>
            <person name="Grigoriev I.V."/>
            <person name="Jeffries T.W."/>
        </authorList>
    </citation>
    <scope>NUCLEOTIDE SEQUENCE [LARGE SCALE GENOMIC DNA]</scope>
    <source>
        <strain evidence="19">NRRL Y-2460</strain>
    </source>
</reference>
<keyword evidence="5" id="KW-0812">Transmembrane</keyword>
<dbReference type="GO" id="GO:0009267">
    <property type="term" value="P:cellular response to starvation"/>
    <property type="evidence" value="ECO:0007669"/>
    <property type="project" value="EnsemblFungi"/>
</dbReference>
<dbReference type="Gene3D" id="3.90.1150.10">
    <property type="entry name" value="Aspartate Aminotransferase, domain 1"/>
    <property type="match status" value="1"/>
</dbReference>
<evidence type="ECO:0000256" key="1">
    <source>
        <dbReference type="ARBA" id="ARBA00001933"/>
    </source>
</evidence>
<dbReference type="Gene3D" id="3.40.640.10">
    <property type="entry name" value="Type I PLP-dependent aspartate aminotransferase-like (Major domain)"/>
    <property type="match status" value="1"/>
</dbReference>
<keyword evidence="8" id="KW-0746">Sphingolipid metabolism</keyword>
<dbReference type="InterPro" id="IPR015422">
    <property type="entry name" value="PyrdxlP-dep_Trfase_small"/>
</dbReference>
<evidence type="ECO:0000256" key="11">
    <source>
        <dbReference type="ARBA" id="ARBA00023136"/>
    </source>
</evidence>
<dbReference type="GO" id="GO:0030149">
    <property type="term" value="P:sphingolipid catabolic process"/>
    <property type="evidence" value="ECO:0007669"/>
    <property type="project" value="TreeGrafter"/>
</dbReference>
<evidence type="ECO:0000256" key="7">
    <source>
        <dbReference type="ARBA" id="ARBA00022898"/>
    </source>
</evidence>
<comment type="subcellular location">
    <subcellularLocation>
        <location evidence="2">Endoplasmic reticulum membrane</location>
        <topology evidence="2">Single-pass membrane protein</topology>
    </subcellularLocation>
</comment>
<keyword evidence="10" id="KW-0443">Lipid metabolism</keyword>
<dbReference type="GO" id="GO:0030170">
    <property type="term" value="F:pyridoxal phosphate binding"/>
    <property type="evidence" value="ECO:0007669"/>
    <property type="project" value="InterPro"/>
</dbReference>
<evidence type="ECO:0000256" key="10">
    <source>
        <dbReference type="ARBA" id="ARBA00023098"/>
    </source>
</evidence>
<gene>
    <name evidence="18" type="ORF">PACTADRAFT_79929</name>
</gene>
<dbReference type="InterPro" id="IPR050477">
    <property type="entry name" value="GrpII_AminoAcid_Decarb"/>
</dbReference>
<dbReference type="EC" id="4.1.2.27" evidence="14"/>
<dbReference type="GO" id="GO:0042802">
    <property type="term" value="F:identical protein binding"/>
    <property type="evidence" value="ECO:0007669"/>
    <property type="project" value="EnsemblFungi"/>
</dbReference>
<dbReference type="SUPFAM" id="SSF53383">
    <property type="entry name" value="PLP-dependent transferases"/>
    <property type="match status" value="1"/>
</dbReference>
<sequence>MDLTFYGSEDFKNRLLENINLYLALNHVEIIKSFLFNYYKNLSLLTAIRDVIFISFIYNRLVYAIRFISGYGLVGSIQVLFQNASKSFFAFFLSLPPFKKRVEQEVAQAITQMRDEMIVHDPKYNYFNQLPSTGLPEQEVMSELLSYQNIKHNDWKGGKVSGAVYHGGDDLIDLQTKAFHMYCVSNQLHPDVFPGVRKMESEVVSMVLNMFNAPKETGCGATTSGGTESLLLACLSAREYGRKYKGITEPEIIAPASIHAGVDKAAFYFGIKLHHIPLDKETYKVDMNKLKKFINSNTILICGSAPNFPHGIIDPIDELSELAVKHKIPLHVDCCLGSFIMPFMEKSGFEDVPLFDFRLPGVTSISCDTHKYGFAPKGSSIIMYRNEKLRECQYFVTDSWMGGLYGSPGLAGSKNGAVMVGCWATMVNMGEKGYIKSCQEIINTARKLKKAIQQELKELKVIGDPIASVVSFTSDKINIYALADKLNEKGWHLSALQKPPALHLAVTKLSIPIVDDLVKDLKDAVQELISTDFKPSDSETAALYGVAGSVKTTGVASKLIVGFLDTLYKT</sequence>
<dbReference type="Gene3D" id="6.10.140.2150">
    <property type="match status" value="1"/>
</dbReference>
<dbReference type="InterPro" id="IPR002129">
    <property type="entry name" value="PyrdxlP-dep_de-COase"/>
</dbReference>
<dbReference type="FunFam" id="3.40.640.10:FF:000020">
    <property type="entry name" value="sphingosine-1-phosphate lyase 1"/>
    <property type="match status" value="1"/>
</dbReference>
<dbReference type="GO" id="GO:0008117">
    <property type="term" value="F:sphinganine-1-phosphate aldolase activity"/>
    <property type="evidence" value="ECO:0007669"/>
    <property type="project" value="UniProtKB-EC"/>
</dbReference>
<protein>
    <recommendedName>
        <fullName evidence="14">sphinganine-1-phosphate aldolase</fullName>
        <ecNumber evidence="14">4.1.2.27</ecNumber>
    </recommendedName>
    <alternativeName>
        <fullName evidence="15">Sphingosine-1-phosphate aldolase</fullName>
    </alternativeName>
</protein>
<keyword evidence="9" id="KW-1133">Transmembrane helix</keyword>
<evidence type="ECO:0000313" key="18">
    <source>
        <dbReference type="EMBL" id="ODV95833.1"/>
    </source>
</evidence>
<name>A0A1E4TVM2_PACTA</name>
<dbReference type="InterPro" id="IPR015421">
    <property type="entry name" value="PyrdxlP-dep_Trfase_major"/>
</dbReference>
<keyword evidence="11" id="KW-0472">Membrane</keyword>
<keyword evidence="19" id="KW-1185">Reference proteome</keyword>
<comment type="pathway">
    <text evidence="3">Lipid metabolism; sphingolipid metabolism.</text>
</comment>
<evidence type="ECO:0000256" key="4">
    <source>
        <dbReference type="ARBA" id="ARBA00004991"/>
    </source>
</evidence>
<evidence type="ECO:0000256" key="6">
    <source>
        <dbReference type="ARBA" id="ARBA00022824"/>
    </source>
</evidence>
<dbReference type="GO" id="GO:0019752">
    <property type="term" value="P:carboxylic acid metabolic process"/>
    <property type="evidence" value="ECO:0007669"/>
    <property type="project" value="InterPro"/>
</dbReference>
<evidence type="ECO:0000256" key="15">
    <source>
        <dbReference type="ARBA" id="ARBA00042568"/>
    </source>
</evidence>
<dbReference type="STRING" id="669874.A0A1E4TVM2"/>
<dbReference type="GO" id="GO:0005789">
    <property type="term" value="C:endoplasmic reticulum membrane"/>
    <property type="evidence" value="ECO:0007669"/>
    <property type="project" value="UniProtKB-SubCell"/>
</dbReference>
<dbReference type="Pfam" id="PF00282">
    <property type="entry name" value="Pyridoxal_deC"/>
    <property type="match status" value="1"/>
</dbReference>
<evidence type="ECO:0000256" key="3">
    <source>
        <dbReference type="ARBA" id="ARBA00004760"/>
    </source>
</evidence>
<evidence type="ECO:0000256" key="2">
    <source>
        <dbReference type="ARBA" id="ARBA00004389"/>
    </source>
</evidence>
<dbReference type="CDD" id="cd06450">
    <property type="entry name" value="DOPA_deC_like"/>
    <property type="match status" value="1"/>
</dbReference>
<dbReference type="PANTHER" id="PTHR42735">
    <property type="match status" value="1"/>
</dbReference>
<dbReference type="OrthoDB" id="10254570at2759"/>
<evidence type="ECO:0000256" key="14">
    <source>
        <dbReference type="ARBA" id="ARBA00038965"/>
    </source>
</evidence>
<comment type="similarity">
    <text evidence="13">Belongs to the group II decarboxylase family. Sphingosine-1-phosphate lyase subfamily.</text>
</comment>
<keyword evidence="6" id="KW-0256">Endoplasmic reticulum</keyword>
<dbReference type="Proteomes" id="UP000094236">
    <property type="component" value="Unassembled WGS sequence"/>
</dbReference>
<keyword evidence="12 17" id="KW-0456">Lyase</keyword>
<dbReference type="EMBL" id="KV454013">
    <property type="protein sequence ID" value="ODV95833.1"/>
    <property type="molecule type" value="Genomic_DNA"/>
</dbReference>
<organism evidence="18 19">
    <name type="scientific">Pachysolen tannophilus NRRL Y-2460</name>
    <dbReference type="NCBI Taxonomy" id="669874"/>
    <lineage>
        <taxon>Eukaryota</taxon>
        <taxon>Fungi</taxon>
        <taxon>Dikarya</taxon>
        <taxon>Ascomycota</taxon>
        <taxon>Saccharomycotina</taxon>
        <taxon>Pichiomycetes</taxon>
        <taxon>Pachysolenaceae</taxon>
        <taxon>Pachysolen</taxon>
    </lineage>
</organism>
<comment type="pathway">
    <text evidence="4">Sphingolipid metabolism.</text>
</comment>
<evidence type="ECO:0000256" key="8">
    <source>
        <dbReference type="ARBA" id="ARBA00022919"/>
    </source>
</evidence>
<dbReference type="GO" id="GO:0019722">
    <property type="term" value="P:calcium-mediated signaling"/>
    <property type="evidence" value="ECO:0007669"/>
    <property type="project" value="EnsemblFungi"/>
</dbReference>
<keyword evidence="7 16" id="KW-0663">Pyridoxal phosphate</keyword>
<evidence type="ECO:0000256" key="12">
    <source>
        <dbReference type="ARBA" id="ARBA00023239"/>
    </source>
</evidence>
<dbReference type="GO" id="GO:0032541">
    <property type="term" value="C:cortical endoplasmic reticulum"/>
    <property type="evidence" value="ECO:0007669"/>
    <property type="project" value="EnsemblFungi"/>
</dbReference>
<evidence type="ECO:0000256" key="17">
    <source>
        <dbReference type="RuleBase" id="RU000382"/>
    </source>
</evidence>
<dbReference type="InterPro" id="IPR015424">
    <property type="entry name" value="PyrdxlP-dep_Trfase"/>
</dbReference>
<dbReference type="AlphaFoldDB" id="A0A1E4TVM2"/>